<evidence type="ECO:0000313" key="1">
    <source>
        <dbReference type="EMBL" id="SCX31654.1"/>
    </source>
</evidence>
<dbReference type="Proteomes" id="UP000187891">
    <property type="component" value="Unassembled WGS sequence"/>
</dbReference>
<proteinExistence type="predicted"/>
<accession>A0A1R3U3Z2</accession>
<evidence type="ECO:0000313" key="2">
    <source>
        <dbReference type="Proteomes" id="UP000187891"/>
    </source>
</evidence>
<dbReference type="AlphaFoldDB" id="A0A1R3U3Z2"/>
<dbReference type="EMBL" id="FMUE01000010">
    <property type="protein sequence ID" value="SCX31654.1"/>
    <property type="molecule type" value="Genomic_DNA"/>
</dbReference>
<organism evidence="1 2">
    <name type="scientific">Agrobacterium rosae</name>
    <dbReference type="NCBI Taxonomy" id="1972867"/>
    <lineage>
        <taxon>Bacteria</taxon>
        <taxon>Pseudomonadati</taxon>
        <taxon>Pseudomonadota</taxon>
        <taxon>Alphaproteobacteria</taxon>
        <taxon>Hyphomicrobiales</taxon>
        <taxon>Rhizobiaceae</taxon>
        <taxon>Rhizobium/Agrobacterium group</taxon>
        <taxon>Agrobacterium</taxon>
    </lineage>
</organism>
<sequence length="32" mass="3465">MTDLSAVFSEVFVNDFNSLSTMKESSEAGYGT</sequence>
<gene>
    <name evidence="1" type="ORF">DSM25559_3775</name>
</gene>
<reference evidence="2" key="1">
    <citation type="submission" date="2016-10" db="EMBL/GenBank/DDBJ databases">
        <authorList>
            <person name="Wibberg D."/>
        </authorList>
    </citation>
    <scope>NUCLEOTIDE SEQUENCE [LARGE SCALE GENOMIC DNA]</scope>
</reference>
<protein>
    <submittedName>
        <fullName evidence="1">Uncharacterized protein</fullName>
    </submittedName>
</protein>
<name>A0A1R3U3Z2_9HYPH</name>